<comment type="catalytic activity">
    <reaction evidence="9">
        <text>6-(alpha-D-glucosaminyl)-(1-octadecanoyl,2-(9Z)-octadecenoyl-sn-glycero-3-phospho)-1D-myo-inositol(in) = 6-(alpha-D-glucosaminyl)-(1-octadecanoyl,2-(9Z)-octadecenoyl-sn-glycero-3-phospho)-1D-myo-inositol(out)</text>
        <dbReference type="Rhea" id="RHEA:71495"/>
        <dbReference type="ChEBI" id="CHEBI:190691"/>
    </reaction>
</comment>
<evidence type="ECO:0000256" key="10">
    <source>
        <dbReference type="ARBA" id="ARBA00040905"/>
    </source>
</evidence>
<feature type="transmembrane region" description="Helical" evidence="16">
    <location>
        <begin position="410"/>
        <end position="429"/>
    </location>
</feature>
<comment type="catalytic activity">
    <reaction evidence="14">
        <text>a 6-(alpha-D-glucosaminyl)-1-(1,2-diacyl-sn-glycero-3-phospho)-1D-myo-inositol(in) = a 6-(alpha-D-glucosaminyl)-1-(1,2-diacyl-sn-glycero-3-phospho)-1D-myo-inositol(out)</text>
        <dbReference type="Rhea" id="RHEA:71491"/>
        <dbReference type="ChEBI" id="CHEBI:57997"/>
    </reaction>
</comment>
<feature type="transmembrane region" description="Helical" evidence="16">
    <location>
        <begin position="293"/>
        <end position="314"/>
    </location>
</feature>
<evidence type="ECO:0000256" key="13">
    <source>
        <dbReference type="ARBA" id="ARBA00045827"/>
    </source>
</evidence>
<comment type="similarity">
    <text evidence="2">Belongs to the CLPTM1 family.</text>
</comment>
<proteinExistence type="inferred from homology"/>
<comment type="catalytic activity">
    <reaction evidence="7">
        <text>a 1,2-diacyl-sn-glycero-3-phosphocholine(in) = a 1,2-diacyl-sn-glycero-3-phosphocholine(out)</text>
        <dbReference type="Rhea" id="RHEA:38571"/>
        <dbReference type="ChEBI" id="CHEBI:57643"/>
    </reaction>
</comment>
<dbReference type="WBParaSite" id="Pan_g9619.t1">
    <property type="protein sequence ID" value="Pan_g9619.t1"/>
    <property type="gene ID" value="Pan_g9619"/>
</dbReference>
<dbReference type="Pfam" id="PF05602">
    <property type="entry name" value="CLPTM1"/>
    <property type="match status" value="1"/>
</dbReference>
<dbReference type="GO" id="GO:0012505">
    <property type="term" value="C:endomembrane system"/>
    <property type="evidence" value="ECO:0007669"/>
    <property type="project" value="TreeGrafter"/>
</dbReference>
<feature type="compositionally biased region" description="Basic and acidic residues" evidence="15">
    <location>
        <begin position="541"/>
        <end position="555"/>
    </location>
</feature>
<evidence type="ECO:0000256" key="5">
    <source>
        <dbReference type="ARBA" id="ARBA00023136"/>
    </source>
</evidence>
<evidence type="ECO:0000256" key="9">
    <source>
        <dbReference type="ARBA" id="ARBA00036810"/>
    </source>
</evidence>
<keyword evidence="17" id="KW-1185">Reference proteome</keyword>
<organism evidence="17 18">
    <name type="scientific">Panagrellus redivivus</name>
    <name type="common">Microworm</name>
    <dbReference type="NCBI Taxonomy" id="6233"/>
    <lineage>
        <taxon>Eukaryota</taxon>
        <taxon>Metazoa</taxon>
        <taxon>Ecdysozoa</taxon>
        <taxon>Nematoda</taxon>
        <taxon>Chromadorea</taxon>
        <taxon>Rhabditida</taxon>
        <taxon>Tylenchina</taxon>
        <taxon>Panagrolaimomorpha</taxon>
        <taxon>Panagrolaimoidea</taxon>
        <taxon>Panagrolaimidae</taxon>
        <taxon>Panagrellus</taxon>
    </lineage>
</organism>
<evidence type="ECO:0000313" key="17">
    <source>
        <dbReference type="Proteomes" id="UP000492821"/>
    </source>
</evidence>
<evidence type="ECO:0000256" key="11">
    <source>
        <dbReference type="ARBA" id="ARBA00042320"/>
    </source>
</evidence>
<evidence type="ECO:0000256" key="16">
    <source>
        <dbReference type="SAM" id="Phobius"/>
    </source>
</evidence>
<evidence type="ECO:0000313" key="18">
    <source>
        <dbReference type="WBParaSite" id="Pan_g9619.t1"/>
    </source>
</evidence>
<name>A0A7E4WE20_PANRE</name>
<evidence type="ECO:0000256" key="4">
    <source>
        <dbReference type="ARBA" id="ARBA00022989"/>
    </source>
</evidence>
<feature type="region of interest" description="Disordered" evidence="15">
    <location>
        <begin position="534"/>
        <end position="555"/>
    </location>
</feature>
<dbReference type="PANTHER" id="PTHR21347:SF0">
    <property type="entry name" value="LIPID SCRAMBLASE CLPTM1L"/>
    <property type="match status" value="1"/>
</dbReference>
<comment type="catalytic activity">
    <reaction evidence="8">
        <text>a 1,2-diacyl-sn-glycero-3-phospho-(1D-myo-inositol)(in) = a 1,2-diacyl-sn-glycero-3-phospho-(1D-myo-inositol)(out)</text>
        <dbReference type="Rhea" id="RHEA:38691"/>
        <dbReference type="ChEBI" id="CHEBI:57880"/>
    </reaction>
</comment>
<dbReference type="Proteomes" id="UP000492821">
    <property type="component" value="Unassembled WGS sequence"/>
</dbReference>
<evidence type="ECO:0000256" key="14">
    <source>
        <dbReference type="ARBA" id="ARBA00093208"/>
    </source>
</evidence>
<keyword evidence="3 16" id="KW-0812">Transmembrane</keyword>
<feature type="transmembrane region" description="Helical" evidence="16">
    <location>
        <begin position="356"/>
        <end position="373"/>
    </location>
</feature>
<reference evidence="17" key="1">
    <citation type="journal article" date="2013" name="Genetics">
        <title>The draft genome and transcriptome of Panagrellus redivivus are shaped by the harsh demands of a free-living lifestyle.</title>
        <authorList>
            <person name="Srinivasan J."/>
            <person name="Dillman A.R."/>
            <person name="Macchietto M.G."/>
            <person name="Heikkinen L."/>
            <person name="Lakso M."/>
            <person name="Fracchia K.M."/>
            <person name="Antoshechkin I."/>
            <person name="Mortazavi A."/>
            <person name="Wong G."/>
            <person name="Sternberg P.W."/>
        </authorList>
    </citation>
    <scope>NUCLEOTIDE SEQUENCE [LARGE SCALE GENOMIC DNA]</scope>
    <source>
        <strain evidence="17">MT8872</strain>
    </source>
</reference>
<comment type="catalytic activity">
    <reaction evidence="6">
        <text>a 1,2-diacyl-sn-glycero-3-phosphoethanolamine(in) = a 1,2-diacyl-sn-glycero-3-phosphoethanolamine(out)</text>
        <dbReference type="Rhea" id="RHEA:38895"/>
        <dbReference type="ChEBI" id="CHEBI:64612"/>
    </reaction>
</comment>
<dbReference type="AlphaFoldDB" id="A0A7E4WE20"/>
<evidence type="ECO:0000256" key="15">
    <source>
        <dbReference type="SAM" id="MobiDB-lite"/>
    </source>
</evidence>
<sequence length="555" mass="64333">MGLLGYGVTTLVTVAFALYLANSFYTFYNLFHPVVCPERSPEGSCVHPYFSRSSLTKDFPSLGLHIRVSDNSDPFASSSYEVYKNVEWKVEDGFEFVKEVKLPARARRNGTLYGHVILLMNEYRKEDPKYVEEKLVRTVKLTSYKIPDATAFNLITDSTSTDSNGNPKKPLSRRPVSHLRSKLFVTLVNEDPAYPVRELPSEVIGLMQIERIENNYYYWPLFHVDEMSTRLADLTEIKPDAEKVNLTINYRPLSIGKLRLLLMGQASFQQFSKLGFTEKDFDEIKGIFTDTNFYFLLMTVFVSSVHLLLDVLSFKNDISFWKARKTMVGLSTKTLIWRCVSQSIVFLYLLDSKPSMVVLLPFGFGVIVEYWKLTKALKVEWRFPLPRLHATSTTAAEQQTNEYDSEAMGYLSKLMIPLCMAGAVYSLIYLPHKSWYSWVIHSMANGVYAFGFLFMLPQLFLNYKLKSVAHLPWRAFMYKAFNTFIDDIFAFIITMPTAHRLACFRDDIVFLIYLYQRYLYPVDKTRVNEFGEAFDEDEKQSEEKKEAQKEEKKEK</sequence>
<evidence type="ECO:0000256" key="7">
    <source>
        <dbReference type="ARBA" id="ARBA00024631"/>
    </source>
</evidence>
<protein>
    <recommendedName>
        <fullName evidence="10">Lipid scramblase CLPTM1L</fullName>
    </recommendedName>
    <alternativeName>
        <fullName evidence="12">Cisplatin resistance-related protein 9</fullName>
    </alternativeName>
    <alternativeName>
        <fullName evidence="11">Cleft lip and palate transmembrane protein 1-like protein</fullName>
    </alternativeName>
</protein>
<keyword evidence="4 16" id="KW-1133">Transmembrane helix</keyword>
<evidence type="ECO:0000256" key="6">
    <source>
        <dbReference type="ARBA" id="ARBA00024615"/>
    </source>
</evidence>
<keyword evidence="5 16" id="KW-0472">Membrane</keyword>
<evidence type="ECO:0000256" key="8">
    <source>
        <dbReference type="ARBA" id="ARBA00035895"/>
    </source>
</evidence>
<dbReference type="PANTHER" id="PTHR21347">
    <property type="entry name" value="CLEFT LIP AND PALATE ASSOCIATED TRANSMEMBRANE PROTEIN-RELATED"/>
    <property type="match status" value="1"/>
</dbReference>
<comment type="subcellular location">
    <subcellularLocation>
        <location evidence="1">Membrane</location>
        <topology evidence="1">Multi-pass membrane protein</topology>
    </subcellularLocation>
</comment>
<accession>A0A7E4WE20</accession>
<evidence type="ECO:0000256" key="1">
    <source>
        <dbReference type="ARBA" id="ARBA00004141"/>
    </source>
</evidence>
<evidence type="ECO:0000256" key="2">
    <source>
        <dbReference type="ARBA" id="ARBA00009310"/>
    </source>
</evidence>
<comment type="function">
    <text evidence="13">Scramblase that mediates the translocation of glucosaminylphosphatidylinositol (alpha-D-GlcN-(1-6)-(1,2-diacyl-sn-glycero-3-phospho)-1D-myo-inositol, GlcN-PI) across the endoplasmic reticulum (ER) membrane, from the cytosolic leaflet to the luminal leaflet of the ER membrane, where it participates in the biosynthesis of glycosylphosphatidylinositol (GPI). GPI is a lipid glycoconjugate involved in post-translational modification of proteins. Can also translocate 1,2-diacyl-sn-glycero-3-phospho-(1D-myo-inositol) (phosphatidylinositol or PI), as well as several other phospholipids (1,2-diacyl-sn-glycero-3-phosphocholine, 1,2-diacyl-sn-glycero-3-phosphoethanolamine), and N-acetylglucosaminylphosphatidylinositol (GlcNAc-PI) in vitro.</text>
</comment>
<dbReference type="InterPro" id="IPR008429">
    <property type="entry name" value="CLPTM1"/>
</dbReference>
<evidence type="ECO:0000256" key="12">
    <source>
        <dbReference type="ARBA" id="ARBA00043155"/>
    </source>
</evidence>
<evidence type="ECO:0000256" key="3">
    <source>
        <dbReference type="ARBA" id="ARBA00022692"/>
    </source>
</evidence>
<dbReference type="GO" id="GO:0016020">
    <property type="term" value="C:membrane"/>
    <property type="evidence" value="ECO:0007669"/>
    <property type="project" value="UniProtKB-SubCell"/>
</dbReference>
<feature type="transmembrane region" description="Helical" evidence="16">
    <location>
        <begin position="435"/>
        <end position="456"/>
    </location>
</feature>
<reference evidence="18" key="2">
    <citation type="submission" date="2020-10" db="UniProtKB">
        <authorList>
            <consortium name="WormBaseParasite"/>
        </authorList>
    </citation>
    <scope>IDENTIFICATION</scope>
</reference>